<dbReference type="Proteomes" id="UP000308600">
    <property type="component" value="Unassembled WGS sequence"/>
</dbReference>
<protein>
    <submittedName>
        <fullName evidence="1">Uncharacterized protein</fullName>
    </submittedName>
</protein>
<dbReference type="EMBL" id="ML208808">
    <property type="protein sequence ID" value="TFK60233.1"/>
    <property type="molecule type" value="Genomic_DNA"/>
</dbReference>
<evidence type="ECO:0000313" key="2">
    <source>
        <dbReference type="Proteomes" id="UP000308600"/>
    </source>
</evidence>
<proteinExistence type="predicted"/>
<accession>A0ACD3A2Z3</accession>
<gene>
    <name evidence="1" type="ORF">BDN72DRAFT_905149</name>
</gene>
<name>A0ACD3A2Z3_9AGAR</name>
<sequence length="164" mass="17305">MSDTPISVAAEFHRFYTHLETMEADIGEIRKDFAGAKKTLLEGEAVLTGLSSLLKALRQRIDEAVLGHGALEICAEKLETNGKLEMLRSTLLKHITKDITAKPVPGGPAANGVESEDGQRKRIRNPDDVGVNASKRAKKTDKSPAASGSGSLPAGGSGSYHLGG</sequence>
<keyword evidence="2" id="KW-1185">Reference proteome</keyword>
<evidence type="ECO:0000313" key="1">
    <source>
        <dbReference type="EMBL" id="TFK60233.1"/>
    </source>
</evidence>
<organism evidence="1 2">
    <name type="scientific">Pluteus cervinus</name>
    <dbReference type="NCBI Taxonomy" id="181527"/>
    <lineage>
        <taxon>Eukaryota</taxon>
        <taxon>Fungi</taxon>
        <taxon>Dikarya</taxon>
        <taxon>Basidiomycota</taxon>
        <taxon>Agaricomycotina</taxon>
        <taxon>Agaricomycetes</taxon>
        <taxon>Agaricomycetidae</taxon>
        <taxon>Agaricales</taxon>
        <taxon>Pluteineae</taxon>
        <taxon>Pluteaceae</taxon>
        <taxon>Pluteus</taxon>
    </lineage>
</organism>
<reference evidence="1 2" key="1">
    <citation type="journal article" date="2019" name="Nat. Ecol. Evol.">
        <title>Megaphylogeny resolves global patterns of mushroom evolution.</title>
        <authorList>
            <person name="Varga T."/>
            <person name="Krizsan K."/>
            <person name="Foldi C."/>
            <person name="Dima B."/>
            <person name="Sanchez-Garcia M."/>
            <person name="Sanchez-Ramirez S."/>
            <person name="Szollosi G.J."/>
            <person name="Szarkandi J.G."/>
            <person name="Papp V."/>
            <person name="Albert L."/>
            <person name="Andreopoulos W."/>
            <person name="Angelini C."/>
            <person name="Antonin V."/>
            <person name="Barry K.W."/>
            <person name="Bougher N.L."/>
            <person name="Buchanan P."/>
            <person name="Buyck B."/>
            <person name="Bense V."/>
            <person name="Catcheside P."/>
            <person name="Chovatia M."/>
            <person name="Cooper J."/>
            <person name="Damon W."/>
            <person name="Desjardin D."/>
            <person name="Finy P."/>
            <person name="Geml J."/>
            <person name="Haridas S."/>
            <person name="Hughes K."/>
            <person name="Justo A."/>
            <person name="Karasinski D."/>
            <person name="Kautmanova I."/>
            <person name="Kiss B."/>
            <person name="Kocsube S."/>
            <person name="Kotiranta H."/>
            <person name="LaButti K.M."/>
            <person name="Lechner B.E."/>
            <person name="Liimatainen K."/>
            <person name="Lipzen A."/>
            <person name="Lukacs Z."/>
            <person name="Mihaltcheva S."/>
            <person name="Morgado L.N."/>
            <person name="Niskanen T."/>
            <person name="Noordeloos M.E."/>
            <person name="Ohm R.A."/>
            <person name="Ortiz-Santana B."/>
            <person name="Ovrebo C."/>
            <person name="Racz N."/>
            <person name="Riley R."/>
            <person name="Savchenko A."/>
            <person name="Shiryaev A."/>
            <person name="Soop K."/>
            <person name="Spirin V."/>
            <person name="Szebenyi C."/>
            <person name="Tomsovsky M."/>
            <person name="Tulloss R.E."/>
            <person name="Uehling J."/>
            <person name="Grigoriev I.V."/>
            <person name="Vagvolgyi C."/>
            <person name="Papp T."/>
            <person name="Martin F.M."/>
            <person name="Miettinen O."/>
            <person name="Hibbett D.S."/>
            <person name="Nagy L.G."/>
        </authorList>
    </citation>
    <scope>NUCLEOTIDE SEQUENCE [LARGE SCALE GENOMIC DNA]</scope>
    <source>
        <strain evidence="1 2">NL-1719</strain>
    </source>
</reference>